<name>A0A3M9YGE6_9PEZI</name>
<dbReference type="EMBL" id="RBVV01000022">
    <property type="protein sequence ID" value="RNJ58846.1"/>
    <property type="molecule type" value="Genomic_DNA"/>
</dbReference>
<protein>
    <recommendedName>
        <fullName evidence="2">Bacteriophage T5 Orf172 DNA-binding domain-containing protein</fullName>
    </recommendedName>
</protein>
<proteinExistence type="predicted"/>
<feature type="region of interest" description="Disordered" evidence="1">
    <location>
        <begin position="1"/>
        <end position="24"/>
    </location>
</feature>
<dbReference type="RefSeq" id="XP_028497004.1">
    <property type="nucleotide sequence ID" value="XM_028638117.1"/>
</dbReference>
<evidence type="ECO:0000313" key="4">
    <source>
        <dbReference type="Proteomes" id="UP000267145"/>
    </source>
</evidence>
<dbReference type="PANTHER" id="PTHR28094">
    <property type="entry name" value="MEIOTICALLY UP-REGULATED GENE 113 PROTEIN"/>
    <property type="match status" value="1"/>
</dbReference>
<feature type="compositionally biased region" description="Polar residues" evidence="1">
    <location>
        <begin position="194"/>
        <end position="237"/>
    </location>
</feature>
<dbReference type="PANTHER" id="PTHR28094:SF2">
    <property type="entry name" value="BACTERIOPHAGE T5 ORF172 DNA-BINDING DOMAIN-CONTAINING PROTEIN"/>
    <property type="match status" value="1"/>
</dbReference>
<dbReference type="InterPro" id="IPR018306">
    <property type="entry name" value="Phage_T5_Orf172_DNA-bd"/>
</dbReference>
<feature type="region of interest" description="Disordered" evidence="1">
    <location>
        <begin position="112"/>
        <end position="159"/>
    </location>
</feature>
<sequence>MPFVANTPESLVARNDSKNPSTTCRGITTSGRPCRRPITAAPVNPAQTLLPQPRRAKITHDDPRDETLYCWQHRDQAAMSAHSSPGPRGNATPILEERTSIDTLADRLGLVELEQRKQAKKKPRPGRHDGSARHSHSRSHSHSNGYAKPPPAAVAMSRPKPKKELHFCFCFRIPLDEVHDEPPARPQPKPIQQGYVSTPRPSKHNGASSSASRPTNLSTQSPGKFSTKSSKSQTGQYLSLIPDHTDPQTASALMAELARPYVDSEEAGYIYMFWMTPTTDKSAPPPVDAARSLLAPPSTAAAGRQRRASDVVSSYARSTSSNRQDKKTMLLKIGRAANVQRRMQQWSRQCGYEVEVIRYYPYLPGASEASGQAPRMAPHCHRVERLVHIELAGLGLKAARGSCGACGRDHREWFEVEATREGVRRVDEVIRRWVEWDEIQP</sequence>
<dbReference type="STRING" id="1051616.A0A3M9YGE6"/>
<dbReference type="Pfam" id="PF10544">
    <property type="entry name" value="T5orf172"/>
    <property type="match status" value="1"/>
</dbReference>
<feature type="domain" description="Bacteriophage T5 Orf172 DNA-binding" evidence="2">
    <location>
        <begin position="325"/>
        <end position="426"/>
    </location>
</feature>
<dbReference type="SMART" id="SM00974">
    <property type="entry name" value="T5orf172"/>
    <property type="match status" value="1"/>
</dbReference>
<evidence type="ECO:0000313" key="3">
    <source>
        <dbReference type="EMBL" id="RNJ58846.1"/>
    </source>
</evidence>
<gene>
    <name evidence="3" type="ORF">D7B24_003932</name>
</gene>
<dbReference type="Proteomes" id="UP000267145">
    <property type="component" value="Unassembled WGS sequence"/>
</dbReference>
<dbReference type="InterPro" id="IPR053006">
    <property type="entry name" value="Meiosis_regulatory"/>
</dbReference>
<evidence type="ECO:0000256" key="1">
    <source>
        <dbReference type="SAM" id="MobiDB-lite"/>
    </source>
</evidence>
<comment type="caution">
    <text evidence="3">The sequence shown here is derived from an EMBL/GenBank/DDBJ whole genome shotgun (WGS) entry which is preliminary data.</text>
</comment>
<keyword evidence="4" id="KW-1185">Reference proteome</keyword>
<dbReference type="AlphaFoldDB" id="A0A3M9YGE6"/>
<accession>A0A3M9YGE6</accession>
<feature type="compositionally biased region" description="Polar residues" evidence="1">
    <location>
        <begin position="311"/>
        <end position="322"/>
    </location>
</feature>
<reference evidence="3 4" key="1">
    <citation type="submission" date="2018-10" db="EMBL/GenBank/DDBJ databases">
        <title>Genome sequence of Verticillium nonalfalfae VnAa140.</title>
        <authorList>
            <person name="Stajich J.E."/>
            <person name="Kasson M.T."/>
        </authorList>
    </citation>
    <scope>NUCLEOTIDE SEQUENCE [LARGE SCALE GENOMIC DNA]</scope>
    <source>
        <strain evidence="3 4">VnAa140</strain>
    </source>
</reference>
<dbReference type="GeneID" id="39607621"/>
<feature type="region of interest" description="Disordered" evidence="1">
    <location>
        <begin position="296"/>
        <end position="324"/>
    </location>
</feature>
<evidence type="ECO:0000259" key="2">
    <source>
        <dbReference type="SMART" id="SM00974"/>
    </source>
</evidence>
<feature type="region of interest" description="Disordered" evidence="1">
    <location>
        <begin position="180"/>
        <end position="243"/>
    </location>
</feature>
<organism evidence="3 4">
    <name type="scientific">Verticillium nonalfalfae</name>
    <dbReference type="NCBI Taxonomy" id="1051616"/>
    <lineage>
        <taxon>Eukaryota</taxon>
        <taxon>Fungi</taxon>
        <taxon>Dikarya</taxon>
        <taxon>Ascomycota</taxon>
        <taxon>Pezizomycotina</taxon>
        <taxon>Sordariomycetes</taxon>
        <taxon>Hypocreomycetidae</taxon>
        <taxon>Glomerellales</taxon>
        <taxon>Plectosphaerellaceae</taxon>
        <taxon>Verticillium</taxon>
    </lineage>
</organism>